<keyword evidence="1" id="KW-1133">Transmembrane helix</keyword>
<proteinExistence type="predicted"/>
<accession>A0A0E9PRV4</accession>
<dbReference type="EMBL" id="GBXM01101974">
    <property type="protein sequence ID" value="JAH06603.1"/>
    <property type="molecule type" value="Transcribed_RNA"/>
</dbReference>
<reference evidence="2" key="2">
    <citation type="journal article" date="2015" name="Fish Shellfish Immunol.">
        <title>Early steps in the European eel (Anguilla anguilla)-Vibrio vulnificus interaction in the gills: Role of the RtxA13 toxin.</title>
        <authorList>
            <person name="Callol A."/>
            <person name="Pajuelo D."/>
            <person name="Ebbesson L."/>
            <person name="Teles M."/>
            <person name="MacKenzie S."/>
            <person name="Amaro C."/>
        </authorList>
    </citation>
    <scope>NUCLEOTIDE SEQUENCE</scope>
</reference>
<keyword evidence="1" id="KW-0472">Membrane</keyword>
<name>A0A0E9PRV4_ANGAN</name>
<evidence type="ECO:0000313" key="2">
    <source>
        <dbReference type="EMBL" id="JAH06603.1"/>
    </source>
</evidence>
<dbReference type="AlphaFoldDB" id="A0A0E9PRV4"/>
<keyword evidence="1" id="KW-0812">Transmembrane</keyword>
<evidence type="ECO:0000256" key="1">
    <source>
        <dbReference type="SAM" id="Phobius"/>
    </source>
</evidence>
<reference evidence="2" key="1">
    <citation type="submission" date="2014-11" db="EMBL/GenBank/DDBJ databases">
        <authorList>
            <person name="Amaro Gonzalez C."/>
        </authorList>
    </citation>
    <scope>NUCLEOTIDE SEQUENCE</scope>
</reference>
<protein>
    <submittedName>
        <fullName evidence="2">Uncharacterized protein</fullName>
    </submittedName>
</protein>
<sequence>MMLLHMRVDAYQDRCTSTFGFCFTFFVCICIFKRVYGLCDRAFPWKEEQ</sequence>
<feature type="transmembrane region" description="Helical" evidence="1">
    <location>
        <begin position="16"/>
        <end position="36"/>
    </location>
</feature>
<organism evidence="2">
    <name type="scientific">Anguilla anguilla</name>
    <name type="common">European freshwater eel</name>
    <name type="synonym">Muraena anguilla</name>
    <dbReference type="NCBI Taxonomy" id="7936"/>
    <lineage>
        <taxon>Eukaryota</taxon>
        <taxon>Metazoa</taxon>
        <taxon>Chordata</taxon>
        <taxon>Craniata</taxon>
        <taxon>Vertebrata</taxon>
        <taxon>Euteleostomi</taxon>
        <taxon>Actinopterygii</taxon>
        <taxon>Neopterygii</taxon>
        <taxon>Teleostei</taxon>
        <taxon>Anguilliformes</taxon>
        <taxon>Anguillidae</taxon>
        <taxon>Anguilla</taxon>
    </lineage>
</organism>